<evidence type="ECO:0000256" key="6">
    <source>
        <dbReference type="ARBA" id="ARBA00022927"/>
    </source>
</evidence>
<organism evidence="11 12">
    <name type="scientific">Alsobacter ponti</name>
    <dbReference type="NCBI Taxonomy" id="2962936"/>
    <lineage>
        <taxon>Bacteria</taxon>
        <taxon>Pseudomonadati</taxon>
        <taxon>Pseudomonadota</taxon>
        <taxon>Alphaproteobacteria</taxon>
        <taxon>Hyphomicrobiales</taxon>
        <taxon>Alsobacteraceae</taxon>
        <taxon>Alsobacter</taxon>
    </lineage>
</organism>
<feature type="transmembrane region" description="Helical" evidence="9">
    <location>
        <begin position="247"/>
        <end position="269"/>
    </location>
</feature>
<evidence type="ECO:0000256" key="1">
    <source>
        <dbReference type="ARBA" id="ARBA00004651"/>
    </source>
</evidence>
<evidence type="ECO:0000313" key="12">
    <source>
        <dbReference type="Proteomes" id="UP001205890"/>
    </source>
</evidence>
<dbReference type="Pfam" id="PF00528">
    <property type="entry name" value="BPD_transp_1"/>
    <property type="match status" value="1"/>
</dbReference>
<dbReference type="InterPro" id="IPR000515">
    <property type="entry name" value="MetI-like"/>
</dbReference>
<gene>
    <name evidence="11" type="ORF">NK718_11255</name>
</gene>
<comment type="similarity">
    <text evidence="9">Belongs to the binding-protein-dependent transport system permease family.</text>
</comment>
<evidence type="ECO:0000256" key="9">
    <source>
        <dbReference type="RuleBase" id="RU363032"/>
    </source>
</evidence>
<evidence type="ECO:0000259" key="10">
    <source>
        <dbReference type="PROSITE" id="PS50928"/>
    </source>
</evidence>
<dbReference type="PANTHER" id="PTHR43386:SF1">
    <property type="entry name" value="D,D-DIPEPTIDE TRANSPORT SYSTEM PERMEASE PROTEIN DDPC-RELATED"/>
    <property type="match status" value="1"/>
</dbReference>
<dbReference type="Proteomes" id="UP001205890">
    <property type="component" value="Unassembled WGS sequence"/>
</dbReference>
<dbReference type="CDD" id="cd06261">
    <property type="entry name" value="TM_PBP2"/>
    <property type="match status" value="1"/>
</dbReference>
<feature type="transmembrane region" description="Helical" evidence="9">
    <location>
        <begin position="85"/>
        <end position="108"/>
    </location>
</feature>
<evidence type="ECO:0000256" key="8">
    <source>
        <dbReference type="ARBA" id="ARBA00023136"/>
    </source>
</evidence>
<keyword evidence="12" id="KW-1185">Reference proteome</keyword>
<feature type="transmembrane region" description="Helical" evidence="9">
    <location>
        <begin position="20"/>
        <end position="42"/>
    </location>
</feature>
<evidence type="ECO:0000256" key="7">
    <source>
        <dbReference type="ARBA" id="ARBA00022989"/>
    </source>
</evidence>
<protein>
    <submittedName>
        <fullName evidence="11">ABC transporter permease</fullName>
    </submittedName>
</protein>
<keyword evidence="3" id="KW-1003">Cell membrane</keyword>
<dbReference type="InterPro" id="IPR035906">
    <property type="entry name" value="MetI-like_sf"/>
</dbReference>
<comment type="subcellular location">
    <subcellularLocation>
        <location evidence="1 9">Cell membrane</location>
        <topology evidence="1 9">Multi-pass membrane protein</topology>
    </subcellularLocation>
</comment>
<dbReference type="SUPFAM" id="SSF161098">
    <property type="entry name" value="MetI-like"/>
    <property type="match status" value="1"/>
</dbReference>
<feature type="domain" description="ABC transmembrane type-1" evidence="10">
    <location>
        <begin position="81"/>
        <end position="270"/>
    </location>
</feature>
<feature type="transmembrane region" description="Helical" evidence="9">
    <location>
        <begin position="206"/>
        <end position="227"/>
    </location>
</feature>
<evidence type="ECO:0000256" key="4">
    <source>
        <dbReference type="ARBA" id="ARBA00022692"/>
    </source>
</evidence>
<keyword evidence="4 9" id="KW-0812">Transmembrane</keyword>
<evidence type="ECO:0000256" key="3">
    <source>
        <dbReference type="ARBA" id="ARBA00022475"/>
    </source>
</evidence>
<dbReference type="EMBL" id="JANCLU010000009">
    <property type="protein sequence ID" value="MCP8939095.1"/>
    <property type="molecule type" value="Genomic_DNA"/>
</dbReference>
<evidence type="ECO:0000256" key="2">
    <source>
        <dbReference type="ARBA" id="ARBA00022448"/>
    </source>
</evidence>
<dbReference type="RefSeq" id="WP_254741915.1">
    <property type="nucleotide sequence ID" value="NZ_JANCLU010000009.1"/>
</dbReference>
<dbReference type="InterPro" id="IPR050366">
    <property type="entry name" value="BP-dependent_transpt_permease"/>
</dbReference>
<evidence type="ECO:0000256" key="5">
    <source>
        <dbReference type="ARBA" id="ARBA00022856"/>
    </source>
</evidence>
<comment type="caution">
    <text evidence="11">The sequence shown here is derived from an EMBL/GenBank/DDBJ whole genome shotgun (WGS) entry which is preliminary data.</text>
</comment>
<keyword evidence="7 9" id="KW-1133">Transmembrane helix</keyword>
<accession>A0ABT1LEC8</accession>
<name>A0ABT1LEC8_9HYPH</name>
<keyword evidence="6" id="KW-0653">Protein transport</keyword>
<keyword evidence="8 9" id="KW-0472">Membrane</keyword>
<keyword evidence="5" id="KW-0571">Peptide transport</keyword>
<dbReference type="PROSITE" id="PS50928">
    <property type="entry name" value="ABC_TM1"/>
    <property type="match status" value="1"/>
</dbReference>
<dbReference type="Gene3D" id="1.10.3720.10">
    <property type="entry name" value="MetI-like"/>
    <property type="match status" value="1"/>
</dbReference>
<dbReference type="PANTHER" id="PTHR43386">
    <property type="entry name" value="OLIGOPEPTIDE TRANSPORT SYSTEM PERMEASE PROTEIN APPC"/>
    <property type="match status" value="1"/>
</dbReference>
<evidence type="ECO:0000313" key="11">
    <source>
        <dbReference type="EMBL" id="MCP8939095.1"/>
    </source>
</evidence>
<reference evidence="11 12" key="1">
    <citation type="submission" date="2022-07" db="EMBL/GenBank/DDBJ databases">
        <authorList>
            <person name="Li W.-J."/>
            <person name="Deng Q.-Q."/>
        </authorList>
    </citation>
    <scope>NUCLEOTIDE SEQUENCE [LARGE SCALE GENOMIC DNA]</scope>
    <source>
        <strain evidence="11 12">SYSU M60028</strain>
    </source>
</reference>
<proteinExistence type="inferred from homology"/>
<feature type="transmembrane region" description="Helical" evidence="9">
    <location>
        <begin position="120"/>
        <end position="140"/>
    </location>
</feature>
<keyword evidence="2 9" id="KW-0813">Transport</keyword>
<sequence>MSAPAVSVRAPRAGLGLSAFEASVIGLVVLLLAVAVVGPLVAPESVYRSDIANALLPPGAGHWFGTDDQGRDVFWRLVVGARTTLLSAFLVVTLYSLIGVAVATIGAAGPRWLDETLMRITDIGLALPGMVVALGFAAAMGPSLRSAIIAMAITGWPITARLLRGIMRQTMEAPFVAGARALGVSRWRLMTCHVLPNSLDVLIVKWAGDVGTTVLVLASLSFIGVGAQPPSAEWGATIAGARGYVSTAWWTVVMPGAAVAITSIAFGLLGEIIQVRRDPSLRGN</sequence>